<feature type="transmembrane region" description="Helical" evidence="1">
    <location>
        <begin position="370"/>
        <end position="391"/>
    </location>
</feature>
<proteinExistence type="predicted"/>
<dbReference type="RefSeq" id="WP_160426781.1">
    <property type="nucleotide sequence ID" value="NZ_WSTA01000104.1"/>
</dbReference>
<gene>
    <name evidence="2" type="ORF">GB864_16450</name>
</gene>
<feature type="transmembrane region" description="Helical" evidence="1">
    <location>
        <begin position="310"/>
        <end position="327"/>
    </location>
</feature>
<dbReference type="AlphaFoldDB" id="A0A6I4P563"/>
<dbReference type="InterPro" id="IPR011701">
    <property type="entry name" value="MFS"/>
</dbReference>
<evidence type="ECO:0000313" key="3">
    <source>
        <dbReference type="Proteomes" id="UP000438182"/>
    </source>
</evidence>
<keyword evidence="1" id="KW-0812">Transmembrane</keyword>
<feature type="transmembrane region" description="Helical" evidence="1">
    <location>
        <begin position="333"/>
        <end position="358"/>
    </location>
</feature>
<organism evidence="2 3">
    <name type="scientific">Agromyces seonyuensis</name>
    <dbReference type="NCBI Taxonomy" id="2662446"/>
    <lineage>
        <taxon>Bacteria</taxon>
        <taxon>Bacillati</taxon>
        <taxon>Actinomycetota</taxon>
        <taxon>Actinomycetes</taxon>
        <taxon>Micrococcales</taxon>
        <taxon>Microbacteriaceae</taxon>
        <taxon>Agromyces</taxon>
    </lineage>
</organism>
<dbReference type="InterPro" id="IPR036259">
    <property type="entry name" value="MFS_trans_sf"/>
</dbReference>
<sequence>MRAWTTGTRIILAVVVIALVVRAPFVAVAPVSGRIGADFLLTAAQVGLLTSLPVLCFALFTPLASLLIARLGPDLATTVSLTGLTAGILLRSAGGEFALFAGTIVLGAFITIGNVVVPVLIRRDVSPRRAALATGLFTSGMNVGTLTATIATEPLAAAAGWRLAIGLWALVGVVAIVVWMLVVGPGRALRTLPPILDSSAPHRLSPVAADATTDASTAVPPAAAGPADLPGPAHDRPAVARSLTAILLLAAFGAQAFSYYGVTAWLPAILGDRLGYTPAQAGGGAGVFQVMAIAGALGVPLVNARFGARASAVIVGALWLTVPLGLLSAPGQWLLWLALGGMAQGAGFVVVFALVVALAGSDSHARRLSAFVQGGGYALGATAATVVGAAHDLSGDWVVPLVVLVGSTSVFAFASIAAATRAGRTLR</sequence>
<evidence type="ECO:0000313" key="2">
    <source>
        <dbReference type="EMBL" id="MWC00136.1"/>
    </source>
</evidence>
<name>A0A6I4P563_9MICO</name>
<feature type="transmembrane region" description="Helical" evidence="1">
    <location>
        <begin position="163"/>
        <end position="183"/>
    </location>
</feature>
<dbReference type="PANTHER" id="PTHR23523:SF2">
    <property type="entry name" value="2-NITROIMIDAZOLE TRANSPORTER"/>
    <property type="match status" value="1"/>
</dbReference>
<comment type="caution">
    <text evidence="2">The sequence shown here is derived from an EMBL/GenBank/DDBJ whole genome shotgun (WGS) entry which is preliminary data.</text>
</comment>
<feature type="transmembrane region" description="Helical" evidence="1">
    <location>
        <begin position="99"/>
        <end position="121"/>
    </location>
</feature>
<feature type="transmembrane region" description="Helical" evidence="1">
    <location>
        <begin position="130"/>
        <end position="151"/>
    </location>
</feature>
<reference evidence="2 3" key="1">
    <citation type="submission" date="2019-12" db="EMBL/GenBank/DDBJ databases">
        <authorList>
            <person name="Kim Y.S."/>
        </authorList>
    </citation>
    <scope>NUCLEOTIDE SEQUENCE [LARGE SCALE GENOMIC DNA]</scope>
    <source>
        <strain evidence="2 3">MMS17-SY077</strain>
    </source>
</reference>
<dbReference type="Proteomes" id="UP000438182">
    <property type="component" value="Unassembled WGS sequence"/>
</dbReference>
<keyword evidence="3" id="KW-1185">Reference proteome</keyword>
<feature type="transmembrane region" description="Helical" evidence="1">
    <location>
        <begin position="75"/>
        <end position="93"/>
    </location>
</feature>
<protein>
    <submittedName>
        <fullName evidence="2">MFS transporter</fullName>
    </submittedName>
</protein>
<dbReference type="InterPro" id="IPR052524">
    <property type="entry name" value="MFS_Cyanate_Porter"/>
</dbReference>
<dbReference type="Gene3D" id="1.20.1250.20">
    <property type="entry name" value="MFS general substrate transporter like domains"/>
    <property type="match status" value="1"/>
</dbReference>
<keyword evidence="1" id="KW-0472">Membrane</keyword>
<accession>A0A6I4P563</accession>
<feature type="transmembrane region" description="Helical" evidence="1">
    <location>
        <begin position="243"/>
        <end position="262"/>
    </location>
</feature>
<keyword evidence="1" id="KW-1133">Transmembrane helix</keyword>
<dbReference type="PANTHER" id="PTHR23523">
    <property type="match status" value="1"/>
</dbReference>
<evidence type="ECO:0000256" key="1">
    <source>
        <dbReference type="SAM" id="Phobius"/>
    </source>
</evidence>
<feature type="transmembrane region" description="Helical" evidence="1">
    <location>
        <begin position="43"/>
        <end position="68"/>
    </location>
</feature>
<dbReference type="SUPFAM" id="SSF103473">
    <property type="entry name" value="MFS general substrate transporter"/>
    <property type="match status" value="1"/>
</dbReference>
<feature type="transmembrane region" description="Helical" evidence="1">
    <location>
        <begin position="282"/>
        <end position="303"/>
    </location>
</feature>
<dbReference type="Pfam" id="PF07690">
    <property type="entry name" value="MFS_1"/>
    <property type="match status" value="1"/>
</dbReference>
<dbReference type="GO" id="GO:0022857">
    <property type="term" value="F:transmembrane transporter activity"/>
    <property type="evidence" value="ECO:0007669"/>
    <property type="project" value="InterPro"/>
</dbReference>
<feature type="transmembrane region" description="Helical" evidence="1">
    <location>
        <begin position="397"/>
        <end position="419"/>
    </location>
</feature>
<dbReference type="EMBL" id="WSTA01000104">
    <property type="protein sequence ID" value="MWC00136.1"/>
    <property type="molecule type" value="Genomic_DNA"/>
</dbReference>